<sequence length="642" mass="68689">MSHRSPDHPPASEPGADRRPDRTGRWERSGRVLLRRVVLGVGLAEQGLFDRTVEILDDTHPRLRRHPMVEEVEPVLPGFLANLGLARILCGGFGAAEDHLSEARSLARERGLGLLELVTRQNLGCLALRRGDTATAITTFVDLAHRLPADRREALCADLAEALLAEGRWEEAARTLADGPWSHGRSSQPVTLLVEAKLRLLRGDRHRATELARRVRCSHGPGSLWYRLADRVERTAERSCPSPLSRARTALELRRPLSASLPTPRVTAAHRALDRLTESPWTAVDDRHVSRAGLEAALSRGDLSTAVEWAERVDPPTAPVPPASPQVERYREALARGRERHCLVHARRWELTRYARGVPGSRAHGPVGARLSELSEDRAFVRLVGVAGDVVALVVVKGGVHARSLGPVTVVARALGAPERTSLRPLAPVLSLVGDLPLVIAADPRLGDPLWGALPDLIGRPLSLVPSARAWIDRAERPLPRWERVLLASGPDPSGALRETAELASVHPGARSLIGERARVRDVVAGSAGSDLVHLSGHGRISERSLSLSSVTLADGPLLACDLASVRPAPTVVVITACRAGGFASALLAAGTRAVVASPAPVRDSGTGRAVADFHRALTAGVAVPEAVAEHLGRLGFVCLGA</sequence>
<comment type="caution">
    <text evidence="3">The sequence shown here is derived from an EMBL/GenBank/DDBJ whole genome shotgun (WGS) entry which is preliminary data.</text>
</comment>
<protein>
    <submittedName>
        <fullName evidence="3">CHAT domain-containing protein</fullName>
    </submittedName>
</protein>
<feature type="region of interest" description="Disordered" evidence="1">
    <location>
        <begin position="1"/>
        <end position="24"/>
    </location>
</feature>
<reference evidence="4" key="1">
    <citation type="submission" date="2023-07" db="EMBL/GenBank/DDBJ databases">
        <title>30 novel species of actinomycetes from the DSMZ collection.</title>
        <authorList>
            <person name="Nouioui I."/>
        </authorList>
    </citation>
    <scope>NUCLEOTIDE SEQUENCE [LARGE SCALE GENOMIC DNA]</scope>
    <source>
        <strain evidence="4">DSM 44743</strain>
    </source>
</reference>
<evidence type="ECO:0000259" key="2">
    <source>
        <dbReference type="Pfam" id="PF12770"/>
    </source>
</evidence>
<feature type="compositionally biased region" description="Basic and acidic residues" evidence="1">
    <location>
        <begin position="15"/>
        <end position="24"/>
    </location>
</feature>
<dbReference type="Proteomes" id="UP001183390">
    <property type="component" value="Unassembled WGS sequence"/>
</dbReference>
<accession>A0ABU2M7S6</accession>
<dbReference type="RefSeq" id="WP_311511311.1">
    <property type="nucleotide sequence ID" value="NZ_JAVREP010000005.1"/>
</dbReference>
<proteinExistence type="predicted"/>
<feature type="domain" description="CHAT" evidence="2">
    <location>
        <begin position="488"/>
        <end position="630"/>
    </location>
</feature>
<dbReference type="InterPro" id="IPR024983">
    <property type="entry name" value="CHAT_dom"/>
</dbReference>
<evidence type="ECO:0000313" key="3">
    <source>
        <dbReference type="EMBL" id="MDT0328587.1"/>
    </source>
</evidence>
<evidence type="ECO:0000313" key="4">
    <source>
        <dbReference type="Proteomes" id="UP001183390"/>
    </source>
</evidence>
<dbReference type="Gene3D" id="1.25.40.10">
    <property type="entry name" value="Tetratricopeptide repeat domain"/>
    <property type="match status" value="1"/>
</dbReference>
<dbReference type="SUPFAM" id="SSF48452">
    <property type="entry name" value="TPR-like"/>
    <property type="match status" value="1"/>
</dbReference>
<dbReference type="Pfam" id="PF12770">
    <property type="entry name" value="CHAT"/>
    <property type="match status" value="1"/>
</dbReference>
<dbReference type="InterPro" id="IPR011990">
    <property type="entry name" value="TPR-like_helical_dom_sf"/>
</dbReference>
<dbReference type="EMBL" id="JAVREP010000005">
    <property type="protein sequence ID" value="MDT0328587.1"/>
    <property type="molecule type" value="Genomic_DNA"/>
</dbReference>
<name>A0ABU2M7S6_9ACTN</name>
<evidence type="ECO:0000256" key="1">
    <source>
        <dbReference type="SAM" id="MobiDB-lite"/>
    </source>
</evidence>
<keyword evidence="4" id="KW-1185">Reference proteome</keyword>
<organism evidence="3 4">
    <name type="scientific">Nocardiopsis lambiniae</name>
    <dbReference type="NCBI Taxonomy" id="3075539"/>
    <lineage>
        <taxon>Bacteria</taxon>
        <taxon>Bacillati</taxon>
        <taxon>Actinomycetota</taxon>
        <taxon>Actinomycetes</taxon>
        <taxon>Streptosporangiales</taxon>
        <taxon>Nocardiopsidaceae</taxon>
        <taxon>Nocardiopsis</taxon>
    </lineage>
</organism>
<gene>
    <name evidence="3" type="ORF">RM479_09185</name>
</gene>